<dbReference type="PANTHER" id="PTHR20982">
    <property type="entry name" value="RIBOSOME RECYCLING FACTOR"/>
    <property type="match status" value="1"/>
</dbReference>
<evidence type="ECO:0000259" key="5">
    <source>
        <dbReference type="Pfam" id="PF01765"/>
    </source>
</evidence>
<evidence type="ECO:0000313" key="7">
    <source>
        <dbReference type="Proteomes" id="UP001210339"/>
    </source>
</evidence>
<sequence>MVPDIKRDMEQRMQKACSVYKDELQNIRAGRANPQLVERLTINYFGQSTPLNQVSGISAPEPRMLVIQPWDTKIIPDIEKTIMASDLGITPSNDGKIIRLVFPQLTEERRKDLIKVVKKNSENAKVAVRNIRRDSMEDVKKLEKSNDITEDDRKRAEEDIQKLTDKYIAEVEKLTKAKEDELLEI</sequence>
<dbReference type="CDD" id="cd00520">
    <property type="entry name" value="RRF"/>
    <property type="match status" value="1"/>
</dbReference>
<evidence type="ECO:0000256" key="4">
    <source>
        <dbReference type="SAM" id="Coils"/>
    </source>
</evidence>
<name>A0ABY7QX49_9FIRM</name>
<evidence type="ECO:0000313" key="6">
    <source>
        <dbReference type="EMBL" id="WBW50669.1"/>
    </source>
</evidence>
<comment type="similarity">
    <text evidence="1 3">Belongs to the RRF family.</text>
</comment>
<feature type="domain" description="Ribosome recycling factor" evidence="5">
    <location>
        <begin position="21"/>
        <end position="183"/>
    </location>
</feature>
<dbReference type="InterPro" id="IPR002661">
    <property type="entry name" value="Ribosome_recyc_fac"/>
</dbReference>
<dbReference type="Proteomes" id="UP001210339">
    <property type="component" value="Chromosome"/>
</dbReference>
<organism evidence="6 7">
    <name type="scientific">Peptoniphilus equinus</name>
    <dbReference type="NCBI Taxonomy" id="3016343"/>
    <lineage>
        <taxon>Bacteria</taxon>
        <taxon>Bacillati</taxon>
        <taxon>Bacillota</taxon>
        <taxon>Tissierellia</taxon>
        <taxon>Tissierellales</taxon>
        <taxon>Peptoniphilaceae</taxon>
        <taxon>Peptoniphilus</taxon>
    </lineage>
</organism>
<keyword evidence="4" id="KW-0175">Coiled coil</keyword>
<keyword evidence="7" id="KW-1185">Reference proteome</keyword>
<keyword evidence="2 3" id="KW-0648">Protein biosynthesis</keyword>
<dbReference type="EMBL" id="CP115667">
    <property type="protein sequence ID" value="WBW50669.1"/>
    <property type="molecule type" value="Genomic_DNA"/>
</dbReference>
<dbReference type="HAMAP" id="MF_00040">
    <property type="entry name" value="RRF"/>
    <property type="match status" value="1"/>
</dbReference>
<evidence type="ECO:0000256" key="2">
    <source>
        <dbReference type="ARBA" id="ARBA00022917"/>
    </source>
</evidence>
<comment type="function">
    <text evidence="3">Responsible for the release of ribosomes from messenger RNA at the termination of protein biosynthesis. May increase the efficiency of translation by recycling ribosomes from one round of translation to another.</text>
</comment>
<dbReference type="Gene3D" id="3.30.1360.40">
    <property type="match status" value="1"/>
</dbReference>
<keyword evidence="3" id="KW-0963">Cytoplasm</keyword>
<dbReference type="SUPFAM" id="SSF55194">
    <property type="entry name" value="Ribosome recycling factor, RRF"/>
    <property type="match status" value="1"/>
</dbReference>
<gene>
    <name evidence="3 6" type="primary">frr</name>
    <name evidence="6" type="ORF">O6R05_03725</name>
</gene>
<dbReference type="Gene3D" id="1.10.132.20">
    <property type="entry name" value="Ribosome-recycling factor"/>
    <property type="match status" value="1"/>
</dbReference>
<comment type="subcellular location">
    <subcellularLocation>
        <location evidence="3">Cytoplasm</location>
    </subcellularLocation>
</comment>
<dbReference type="RefSeq" id="WP_271192194.1">
    <property type="nucleotide sequence ID" value="NZ_CP115667.1"/>
</dbReference>
<evidence type="ECO:0000256" key="3">
    <source>
        <dbReference type="HAMAP-Rule" id="MF_00040"/>
    </source>
</evidence>
<dbReference type="InterPro" id="IPR036191">
    <property type="entry name" value="RRF_sf"/>
</dbReference>
<dbReference type="PANTHER" id="PTHR20982:SF3">
    <property type="entry name" value="MITOCHONDRIAL RIBOSOME RECYCLING FACTOR PSEUDO 1"/>
    <property type="match status" value="1"/>
</dbReference>
<proteinExistence type="inferred from homology"/>
<protein>
    <recommendedName>
        <fullName evidence="3">Ribosome-recycling factor</fullName>
        <shortName evidence="3">RRF</shortName>
    </recommendedName>
    <alternativeName>
        <fullName evidence="3">Ribosome-releasing factor</fullName>
    </alternativeName>
</protein>
<dbReference type="InterPro" id="IPR023584">
    <property type="entry name" value="Ribosome_recyc_fac_dom"/>
</dbReference>
<evidence type="ECO:0000256" key="1">
    <source>
        <dbReference type="ARBA" id="ARBA00005912"/>
    </source>
</evidence>
<reference evidence="6 7" key="1">
    <citation type="submission" date="2023-01" db="EMBL/GenBank/DDBJ databases">
        <authorList>
            <person name="Lee S.H."/>
            <person name="Jung H.S."/>
            <person name="Yun J.U."/>
        </authorList>
    </citation>
    <scope>NUCLEOTIDE SEQUENCE [LARGE SCALE GENOMIC DNA]</scope>
    <source>
        <strain evidence="6 7">CBA3646</strain>
    </source>
</reference>
<accession>A0ABY7QX49</accession>
<feature type="coiled-coil region" evidence="4">
    <location>
        <begin position="139"/>
        <end position="173"/>
    </location>
</feature>
<dbReference type="Pfam" id="PF01765">
    <property type="entry name" value="RRF"/>
    <property type="match status" value="1"/>
</dbReference>
<dbReference type="NCBIfam" id="TIGR00496">
    <property type="entry name" value="frr"/>
    <property type="match status" value="1"/>
</dbReference>